<organism evidence="2 3">
    <name type="scientific">Variovorax gossypii</name>
    <dbReference type="NCBI Taxonomy" id="1679495"/>
    <lineage>
        <taxon>Bacteria</taxon>
        <taxon>Pseudomonadati</taxon>
        <taxon>Pseudomonadota</taxon>
        <taxon>Betaproteobacteria</taxon>
        <taxon>Burkholderiales</taxon>
        <taxon>Comamonadaceae</taxon>
        <taxon>Variovorax</taxon>
    </lineage>
</organism>
<dbReference type="OrthoDB" id="9789634at2"/>
<comment type="caution">
    <text evidence="2">The sequence shown here is derived from an EMBL/GenBank/DDBJ whole genome shotgun (WGS) entry which is preliminary data.</text>
</comment>
<name>A0A431TJR2_9BURK</name>
<dbReference type="SUPFAM" id="SSF81301">
    <property type="entry name" value="Nucleotidyltransferase"/>
    <property type="match status" value="1"/>
</dbReference>
<evidence type="ECO:0000313" key="3">
    <source>
        <dbReference type="Proteomes" id="UP000267418"/>
    </source>
</evidence>
<dbReference type="InterPro" id="IPR043519">
    <property type="entry name" value="NT_sf"/>
</dbReference>
<evidence type="ECO:0000313" key="2">
    <source>
        <dbReference type="EMBL" id="RTQ33958.1"/>
    </source>
</evidence>
<dbReference type="PANTHER" id="PTHR41773:SF1">
    <property type="entry name" value="RELA_SPOT DOMAIN-CONTAINING PROTEIN"/>
    <property type="match status" value="1"/>
</dbReference>
<dbReference type="CDD" id="cd05399">
    <property type="entry name" value="NT_Rel-Spo_like"/>
    <property type="match status" value="1"/>
</dbReference>
<reference evidence="2 3" key="1">
    <citation type="submission" date="2018-12" db="EMBL/GenBank/DDBJ databases">
        <title>The genome of Variovorax gossypii DSM 100435.</title>
        <authorList>
            <person name="Gao J."/>
            <person name="Sun J."/>
        </authorList>
    </citation>
    <scope>NUCLEOTIDE SEQUENCE [LARGE SCALE GENOMIC DNA]</scope>
    <source>
        <strain evidence="2 3">DSM 100435</strain>
    </source>
</reference>
<dbReference type="Gene3D" id="3.30.460.10">
    <property type="entry name" value="Beta Polymerase, domain 2"/>
    <property type="match status" value="1"/>
</dbReference>
<sequence>MESTKTPSTDELAAWYRAAEPRFRALADNVAATINSLLKEQGVAYLTVSARVKTLESLLEKFSRKRYDSFEDLTDFLGVRVIVYLDSEIPVVCRLLEKAFHAHPELGVDKSEELAVDQIGYRSVHYICDLGLKRLELPELAQYKGLKFEIQIRTVLQHAWAEIEHDRSYKFSGDLPQAIRRRLNLLAGTLELVDREFSTLAKDLDEHAKQKTTEEPLAINDAEELNPEIVGRFLESMPFGKSIDPDKRGSSLVSAFDELVNFGVSSVGDLRKLLSPEFLLNINQTAPGTKVGIVRRAMMFNDIDKYLAMSYKRSFGGLSKATQEILRKKYGDEKINDVLKVIRESRKINSEP</sequence>
<keyword evidence="3" id="KW-1185">Reference proteome</keyword>
<evidence type="ECO:0000259" key="1">
    <source>
        <dbReference type="SMART" id="SM00954"/>
    </source>
</evidence>
<dbReference type="SMART" id="SM00954">
    <property type="entry name" value="RelA_SpoT"/>
    <property type="match status" value="1"/>
</dbReference>
<dbReference type="AlphaFoldDB" id="A0A431TJR2"/>
<accession>A0A431TJR2</accession>
<dbReference type="EMBL" id="RXOE01000003">
    <property type="protein sequence ID" value="RTQ33958.1"/>
    <property type="molecule type" value="Genomic_DNA"/>
</dbReference>
<protein>
    <recommendedName>
        <fullName evidence="1">RelA/SpoT domain-containing protein</fullName>
    </recommendedName>
</protein>
<proteinExistence type="predicted"/>
<dbReference type="GO" id="GO:0015969">
    <property type="term" value="P:guanosine tetraphosphate metabolic process"/>
    <property type="evidence" value="ECO:0007669"/>
    <property type="project" value="InterPro"/>
</dbReference>
<dbReference type="Pfam" id="PF04607">
    <property type="entry name" value="RelA_SpoT"/>
    <property type="match status" value="1"/>
</dbReference>
<dbReference type="InterPro" id="IPR007685">
    <property type="entry name" value="RelA_SpoT"/>
</dbReference>
<dbReference type="Proteomes" id="UP000267418">
    <property type="component" value="Unassembled WGS sequence"/>
</dbReference>
<feature type="domain" description="RelA/SpoT" evidence="1">
    <location>
        <begin position="50"/>
        <end position="175"/>
    </location>
</feature>
<dbReference type="PANTHER" id="PTHR41773">
    <property type="entry name" value="GTP PYROPHOSPHATASE-RELATED"/>
    <property type="match status" value="1"/>
</dbReference>
<gene>
    <name evidence="2" type="ORF">EJP69_16505</name>
</gene>
<dbReference type="RefSeq" id="WP_126471491.1">
    <property type="nucleotide sequence ID" value="NZ_RXOE01000003.1"/>
</dbReference>
<dbReference type="Gene3D" id="1.10.287.860">
    <property type="entry name" value="Nucleotidyltransferase"/>
    <property type="match status" value="1"/>
</dbReference>